<keyword evidence="1" id="KW-1133">Transmembrane helix</keyword>
<evidence type="ECO:0000313" key="3">
    <source>
        <dbReference type="Proteomes" id="UP000292639"/>
    </source>
</evidence>
<dbReference type="Proteomes" id="UP000292639">
    <property type="component" value="Unassembled WGS sequence"/>
</dbReference>
<feature type="transmembrane region" description="Helical" evidence="1">
    <location>
        <begin position="12"/>
        <end position="32"/>
    </location>
</feature>
<organism evidence="2 3">
    <name type="scientific">Stutzerimonas kirkiae</name>
    <dbReference type="NCBI Taxonomy" id="2211392"/>
    <lineage>
        <taxon>Bacteria</taxon>
        <taxon>Pseudomonadati</taxon>
        <taxon>Pseudomonadota</taxon>
        <taxon>Gammaproteobacteria</taxon>
        <taxon>Pseudomonadales</taxon>
        <taxon>Pseudomonadaceae</taxon>
        <taxon>Stutzerimonas</taxon>
    </lineage>
</organism>
<evidence type="ECO:0000313" key="2">
    <source>
        <dbReference type="EMBL" id="TBU97363.1"/>
    </source>
</evidence>
<comment type="caution">
    <text evidence="2">The sequence shown here is derived from an EMBL/GenBank/DDBJ whole genome shotgun (WGS) entry which is preliminary data.</text>
</comment>
<dbReference type="EMBL" id="QJUP01000009">
    <property type="protein sequence ID" value="TBU97363.1"/>
    <property type="molecule type" value="Genomic_DNA"/>
</dbReference>
<accession>A0A4Q9RA04</accession>
<dbReference type="AlphaFoldDB" id="A0A4Q9RA04"/>
<proteinExistence type="predicted"/>
<dbReference type="OrthoDB" id="7030002at2"/>
<dbReference type="RefSeq" id="WP_131185545.1">
    <property type="nucleotide sequence ID" value="NZ_QJUO01000030.1"/>
</dbReference>
<gene>
    <name evidence="2" type="ORF">DNJ96_08675</name>
</gene>
<keyword evidence="1" id="KW-0812">Transmembrane</keyword>
<evidence type="ECO:0000256" key="1">
    <source>
        <dbReference type="SAM" id="Phobius"/>
    </source>
</evidence>
<name>A0A4Q9RA04_9GAMM</name>
<sequence length="163" mass="17041">MSAPHASQGFGLLELLVTLLLTSTALLGMIAMQGQAIRHVLAATQQQKAIFLANDLLEQFAGDPAWMAAHGFAKLPAAACGSGALQPMAQRLACWAQAVESELPGARALEDQFHLCHSTTPGLCNGGSLLELQLAWHASGAGCTARGTSGARPICHYRLRTAP</sequence>
<evidence type="ECO:0008006" key="4">
    <source>
        <dbReference type="Google" id="ProtNLM"/>
    </source>
</evidence>
<keyword evidence="1" id="KW-0472">Membrane</keyword>
<protein>
    <recommendedName>
        <fullName evidence="4">Type IV pilus modification protein PilV</fullName>
    </recommendedName>
</protein>
<reference evidence="2 3" key="1">
    <citation type="submission" date="2018-06" db="EMBL/GenBank/DDBJ databases">
        <title>Three novel Pseudomonas species isolated from symptomatic oak.</title>
        <authorList>
            <person name="Bueno-Gonzalez V."/>
            <person name="Brady C."/>
        </authorList>
    </citation>
    <scope>NUCLEOTIDE SEQUENCE [LARGE SCALE GENOMIC DNA]</scope>
    <source>
        <strain evidence="2 3">P17C</strain>
    </source>
</reference>
<keyword evidence="3" id="KW-1185">Reference proteome</keyword>